<feature type="region of interest" description="Disordered" evidence="1">
    <location>
        <begin position="629"/>
        <end position="651"/>
    </location>
</feature>
<proteinExistence type="predicted"/>
<reference evidence="2 3" key="1">
    <citation type="journal article" date="2010" name="Nature">
        <title>Genome sequencing and analysis of the model grass Brachypodium distachyon.</title>
        <authorList>
            <consortium name="International Brachypodium Initiative"/>
        </authorList>
    </citation>
    <scope>NUCLEOTIDE SEQUENCE [LARGE SCALE GENOMIC DNA]</scope>
    <source>
        <strain evidence="2">Bd21</strain>
        <strain evidence="3">cv. Bd21</strain>
    </source>
</reference>
<name>I1HP74_BRADI</name>
<dbReference type="GeneID" id="100833484"/>
<dbReference type="EMBL" id="CM000881">
    <property type="protein sequence ID" value="KQK08625.1"/>
    <property type="molecule type" value="Genomic_DNA"/>
</dbReference>
<dbReference type="Gramene" id="KQK08625">
    <property type="protein sequence ID" value="KQK08625"/>
    <property type="gene ID" value="BRADI_2g42926v3"/>
</dbReference>
<dbReference type="eggNOG" id="ENOG502R3D0">
    <property type="taxonomic scope" value="Eukaryota"/>
</dbReference>
<accession>I1HP74</accession>
<dbReference type="PANTHER" id="PTHR34835:SF87">
    <property type="entry name" value="AMINOTRANSFERASE-LIKE PLANT MOBILE DOMAIN-CONTAINING PROTEIN"/>
    <property type="match status" value="1"/>
</dbReference>
<dbReference type="HOGENOM" id="CLU_509428_0_0_1"/>
<sequence>MLEGAQHKMVHLRFTGASVNGQSKSRETIGDVIHGKAITTKLSLPKIRAIIKKLNPRQRDLVRARGFGTMLDIKCSQLPRDLVVRLAIWFDCDSRTVNVPNVGSFEINPFTVHQILGIPLGGKLIDKVATNEARGAIAEDTGIRSSGPSISHLSTILSDDLTDEKFLRIFMLLLLSTFLCPTSHPCASPDYYNGIVDTDDIANHDWCSFALDWLVEKIRQFQISLSKPTVEGKEQSISLGGCLLIPLATFFDYLDLKGTKVRNCIPRLPAWDDNAINAFDNINFAQLKFKDISKTCFMQKPSCIPSCQSLPNGVAQFIDTLVQSDDDFRAKMKEMCTEFYKTSLDACFNALEPVLAKQMCTMVETVCNQVNKRASSSSTPSVNEFTNQECNSQRCTVLNDVPTRPLQTVLDTEFHNPLMGSALGMVESSGGGDICHGDLLDGDVVNGLLQLHRQGGPVIGMGDTCFGALVADQAVSAMSSEHRPHSPANKGNMIINASQKAGQVKSLVGDTTLEGAEFVQHGQQSQLAAYAKEVTERRKCTSSSPRGVDSATMQDSGMEDLLSAGTKAGQPESSPNVKQVSMAEKSMSADRRDNHGDLNMGITDEHIAPIATTQRSRISKRHIDLVCADSESGSRTPLKIQKNRSSVCGDK</sequence>
<evidence type="ECO:0000313" key="3">
    <source>
        <dbReference type="EnsemblPlants" id="KQK08625"/>
    </source>
</evidence>
<dbReference type="PANTHER" id="PTHR34835">
    <property type="entry name" value="OS07G0283600 PROTEIN-RELATED"/>
    <property type="match status" value="1"/>
</dbReference>
<reference evidence="3" key="3">
    <citation type="submission" date="2018-08" db="UniProtKB">
        <authorList>
            <consortium name="EnsemblPlants"/>
        </authorList>
    </citation>
    <scope>IDENTIFICATION</scope>
    <source>
        <strain evidence="3">cv. Bd21</strain>
    </source>
</reference>
<dbReference type="OMA" id="KLAPWDR"/>
<dbReference type="KEGG" id="bdi:100833484"/>
<protein>
    <recommendedName>
        <fullName evidence="5">Aminotransferase-like plant mobile domain-containing protein</fullName>
    </recommendedName>
</protein>
<feature type="region of interest" description="Disordered" evidence="1">
    <location>
        <begin position="563"/>
        <end position="615"/>
    </location>
</feature>
<evidence type="ECO:0000256" key="1">
    <source>
        <dbReference type="SAM" id="MobiDB-lite"/>
    </source>
</evidence>
<evidence type="ECO:0008006" key="5">
    <source>
        <dbReference type="Google" id="ProtNLM"/>
    </source>
</evidence>
<reference evidence="2" key="2">
    <citation type="submission" date="2017-06" db="EMBL/GenBank/DDBJ databases">
        <title>WGS assembly of Brachypodium distachyon.</title>
        <authorList>
            <consortium name="The International Brachypodium Initiative"/>
            <person name="Lucas S."/>
            <person name="Harmon-Smith M."/>
            <person name="Lail K."/>
            <person name="Tice H."/>
            <person name="Grimwood J."/>
            <person name="Bruce D."/>
            <person name="Barry K."/>
            <person name="Shu S."/>
            <person name="Lindquist E."/>
            <person name="Wang M."/>
            <person name="Pitluck S."/>
            <person name="Vogel J.P."/>
            <person name="Garvin D.F."/>
            <person name="Mockler T.C."/>
            <person name="Schmutz J."/>
            <person name="Rokhsar D."/>
            <person name="Bevan M.W."/>
        </authorList>
    </citation>
    <scope>NUCLEOTIDE SEQUENCE</scope>
    <source>
        <strain evidence="2">Bd21</strain>
    </source>
</reference>
<dbReference type="EnsemblPlants" id="PNT72346">
    <property type="protein sequence ID" value="PNT72346"/>
    <property type="gene ID" value="BRADI_2g42926v3"/>
</dbReference>
<dbReference type="Gramene" id="PNT72346">
    <property type="protein sequence ID" value="PNT72346"/>
    <property type="gene ID" value="BRADI_2g42926v3"/>
</dbReference>
<dbReference type="Proteomes" id="UP000008810">
    <property type="component" value="Chromosome 2"/>
</dbReference>
<dbReference type="ExpressionAtlas" id="I1HP74">
    <property type="expression patterns" value="baseline"/>
</dbReference>
<gene>
    <name evidence="3" type="primary">LOC100833484</name>
    <name evidence="2" type="ORF">BRADI_2g42926v3</name>
</gene>
<dbReference type="EnsemblPlants" id="KQK08625">
    <property type="protein sequence ID" value="KQK08625"/>
    <property type="gene ID" value="BRADI_2g42926v3"/>
</dbReference>
<feature type="compositionally biased region" description="Basic and acidic residues" evidence="1">
    <location>
        <begin position="587"/>
        <end position="596"/>
    </location>
</feature>
<dbReference type="AlphaFoldDB" id="I1HP74"/>
<dbReference type="RefSeq" id="XP_010231996.1">
    <property type="nucleotide sequence ID" value="XM_010233694.3"/>
</dbReference>
<dbReference type="OrthoDB" id="588867at2759"/>
<dbReference type="RefSeq" id="XP_014755251.1">
    <property type="nucleotide sequence ID" value="XM_014899765.2"/>
</dbReference>
<dbReference type="STRING" id="15368.I1HP74"/>
<organism evidence="2">
    <name type="scientific">Brachypodium distachyon</name>
    <name type="common">Purple false brome</name>
    <name type="synonym">Trachynia distachya</name>
    <dbReference type="NCBI Taxonomy" id="15368"/>
    <lineage>
        <taxon>Eukaryota</taxon>
        <taxon>Viridiplantae</taxon>
        <taxon>Streptophyta</taxon>
        <taxon>Embryophyta</taxon>
        <taxon>Tracheophyta</taxon>
        <taxon>Spermatophyta</taxon>
        <taxon>Magnoliopsida</taxon>
        <taxon>Liliopsida</taxon>
        <taxon>Poales</taxon>
        <taxon>Poaceae</taxon>
        <taxon>BOP clade</taxon>
        <taxon>Pooideae</taxon>
        <taxon>Stipodae</taxon>
        <taxon>Brachypodieae</taxon>
        <taxon>Brachypodium</taxon>
    </lineage>
</organism>
<evidence type="ECO:0000313" key="2">
    <source>
        <dbReference type="EMBL" id="KQK08625.1"/>
    </source>
</evidence>
<dbReference type="EMBL" id="CM000881">
    <property type="protein sequence ID" value="PNT72346.1"/>
    <property type="molecule type" value="Genomic_DNA"/>
</dbReference>
<dbReference type="RefSeq" id="XP_014755250.1">
    <property type="nucleotide sequence ID" value="XM_014899764.2"/>
</dbReference>
<evidence type="ECO:0000313" key="4">
    <source>
        <dbReference type="Proteomes" id="UP000008810"/>
    </source>
</evidence>
<keyword evidence="4" id="KW-1185">Reference proteome</keyword>